<dbReference type="OrthoDB" id="9759608at2"/>
<dbReference type="AlphaFoldDB" id="A0A4Y6PPQ0"/>
<dbReference type="InterPro" id="IPR002821">
    <property type="entry name" value="Hydantoinase_A"/>
</dbReference>
<evidence type="ECO:0000259" key="2">
    <source>
        <dbReference type="Pfam" id="PF01968"/>
    </source>
</evidence>
<proteinExistence type="predicted"/>
<dbReference type="Pfam" id="PF19278">
    <property type="entry name" value="Hydant_A_C"/>
    <property type="match status" value="1"/>
</dbReference>
<dbReference type="InterPro" id="IPR045079">
    <property type="entry name" value="Oxoprolinase-like"/>
</dbReference>
<dbReference type="Pfam" id="PF05378">
    <property type="entry name" value="Hydant_A_N"/>
    <property type="match status" value="1"/>
</dbReference>
<keyword evidence="1" id="KW-0175">Coiled coil</keyword>
<keyword evidence="6" id="KW-1185">Reference proteome</keyword>
<evidence type="ECO:0000259" key="4">
    <source>
        <dbReference type="Pfam" id="PF19278"/>
    </source>
</evidence>
<accession>A0A4Y6PPQ0</accession>
<evidence type="ECO:0000256" key="1">
    <source>
        <dbReference type="SAM" id="Coils"/>
    </source>
</evidence>
<evidence type="ECO:0000259" key="3">
    <source>
        <dbReference type="Pfam" id="PF05378"/>
    </source>
</evidence>
<dbReference type="RefSeq" id="WP_141196242.1">
    <property type="nucleotide sequence ID" value="NZ_CP041186.1"/>
</dbReference>
<dbReference type="Proteomes" id="UP000315995">
    <property type="component" value="Chromosome"/>
</dbReference>
<accession>A0A5B8Y4N5</accession>
<feature type="coiled-coil region" evidence="1">
    <location>
        <begin position="490"/>
        <end position="517"/>
    </location>
</feature>
<dbReference type="GO" id="GO:0005829">
    <property type="term" value="C:cytosol"/>
    <property type="evidence" value="ECO:0007669"/>
    <property type="project" value="TreeGrafter"/>
</dbReference>
<protein>
    <submittedName>
        <fullName evidence="5">Hydantoinase/oxoprolinase family protein</fullName>
    </submittedName>
</protein>
<dbReference type="GO" id="GO:0017168">
    <property type="term" value="F:5-oxoprolinase (ATP-hydrolyzing) activity"/>
    <property type="evidence" value="ECO:0007669"/>
    <property type="project" value="TreeGrafter"/>
</dbReference>
<feature type="domain" description="Acetophenone carboxylase-like C-terminal" evidence="4">
    <location>
        <begin position="494"/>
        <end position="666"/>
    </location>
</feature>
<feature type="domain" description="Hydantoinase/oxoprolinase N-terminal" evidence="3">
    <location>
        <begin position="2"/>
        <end position="175"/>
    </location>
</feature>
<evidence type="ECO:0000313" key="6">
    <source>
        <dbReference type="Proteomes" id="UP000315995"/>
    </source>
</evidence>
<dbReference type="InterPro" id="IPR049517">
    <property type="entry name" value="ACX-like_C"/>
</dbReference>
<name>A0A4Y6PPQ0_PERCE</name>
<dbReference type="InterPro" id="IPR008040">
    <property type="entry name" value="Hydant_A_N"/>
</dbReference>
<dbReference type="PANTHER" id="PTHR11365:SF23">
    <property type="entry name" value="HYPOTHETICAL 5-OXOPROLINASE (EUROFUNG)-RELATED"/>
    <property type="match status" value="1"/>
</dbReference>
<sequence length="683" mass="74238">MIGVDTGGTFTDLILREPSGRVRLHKLLSTPSDPSEAIGDGVAHVVADSESAQTPHIVHGTTVATNALLERKGARVAFVTTDGFEDLLLLRRQNRPDLYRFHIELPPPLVDGQDCYGVSERVGYDGRVLEALDGDELERIISELAEENYEAISVCLLHAYANPKHEEELGRAIRQALPDAHVSLSHDIIREFREFERASTTSVNAFVGPVMAHYLQALRGRVEASRIEILQSSGGRSEIDFAAEYPVHTVLSGPAGGVVGALSAAREIGIERIITFDMGGTSTDVSLCDGEVLLTSEAEIGGLPIHVPVIDIHTVGAGGGSIAYADPGGALRVGPRSAGADPGPACYGRGGHEPAVTDAHVHLGRIRPDRFLGGRMTLERDASEEAIARLAEELGLDADQTAQGILDIADANMVRAIKAISLEKGYDPRDFCLVAFGGAGAMHACRLASTLDIGRVLVPRHPGLLSAFGMLNADSQRLYSKTFLRPLSAFLDDQKARRQMRDELRALEERAHSDLQDPQEQDEHVELEWSLDLRYEGQSFEISVPVDWSADDGRFSDPSEAFEERHERLYGYRAEGRQVELVTLRLKAFVPAETFSFTDGDADSGADSASSVGEHETAQVGFKSGTFEARIIERDTLDDGEVFEGPAVISEFSSTTLVPPDWRVEVIKGHLLLTHHRPEEEVS</sequence>
<dbReference type="GO" id="GO:0006749">
    <property type="term" value="P:glutathione metabolic process"/>
    <property type="evidence" value="ECO:0007669"/>
    <property type="project" value="TreeGrafter"/>
</dbReference>
<feature type="domain" description="Hydantoinase A/oxoprolinase" evidence="2">
    <location>
        <begin position="197"/>
        <end position="475"/>
    </location>
</feature>
<evidence type="ECO:0000313" key="5">
    <source>
        <dbReference type="EMBL" id="QDG49745.1"/>
    </source>
</evidence>
<dbReference type="Pfam" id="PF01968">
    <property type="entry name" value="Hydantoinase_A"/>
    <property type="match status" value="1"/>
</dbReference>
<organism evidence="5 6">
    <name type="scientific">Persicimonas caeni</name>
    <dbReference type="NCBI Taxonomy" id="2292766"/>
    <lineage>
        <taxon>Bacteria</taxon>
        <taxon>Deltaproteobacteria</taxon>
        <taxon>Bradymonadales</taxon>
        <taxon>Bradymonadaceae</taxon>
        <taxon>Persicimonas</taxon>
    </lineage>
</organism>
<dbReference type="PANTHER" id="PTHR11365">
    <property type="entry name" value="5-OXOPROLINASE RELATED"/>
    <property type="match status" value="1"/>
</dbReference>
<gene>
    <name evidence="5" type="ORF">FIV42_03035</name>
</gene>
<dbReference type="EMBL" id="CP041186">
    <property type="protein sequence ID" value="QDG49745.1"/>
    <property type="molecule type" value="Genomic_DNA"/>
</dbReference>
<reference evidence="5 6" key="1">
    <citation type="submission" date="2019-06" db="EMBL/GenBank/DDBJ databases">
        <title>Persicimonas caeni gen. nov., sp. nov., a predatory bacterium isolated from solar saltern.</title>
        <authorList>
            <person name="Wang S."/>
        </authorList>
    </citation>
    <scope>NUCLEOTIDE SEQUENCE [LARGE SCALE GENOMIC DNA]</scope>
    <source>
        <strain evidence="5 6">YN101</strain>
    </source>
</reference>